<dbReference type="STRING" id="28234.SAMN04488588_1990"/>
<dbReference type="RefSeq" id="WP_091405484.1">
    <property type="nucleotide sequence ID" value="NZ_FMYV01000010.1"/>
</dbReference>
<reference evidence="2 3" key="1">
    <citation type="submission" date="2016-10" db="EMBL/GenBank/DDBJ databases">
        <authorList>
            <person name="de Groot N.N."/>
        </authorList>
    </citation>
    <scope>NUCLEOTIDE SEQUENCE [LARGE SCALE GENOMIC DNA]</scope>
    <source>
        <strain evidence="2 3">WG14</strain>
    </source>
</reference>
<organism evidence="2 3">
    <name type="scientific">Geotoga petraea</name>
    <dbReference type="NCBI Taxonomy" id="28234"/>
    <lineage>
        <taxon>Bacteria</taxon>
        <taxon>Thermotogati</taxon>
        <taxon>Thermotogota</taxon>
        <taxon>Thermotogae</taxon>
        <taxon>Petrotogales</taxon>
        <taxon>Petrotogaceae</taxon>
        <taxon>Geotoga</taxon>
    </lineage>
</organism>
<evidence type="ECO:0000313" key="2">
    <source>
        <dbReference type="EMBL" id="SDC87390.1"/>
    </source>
</evidence>
<accession>A0A1G6Q4K0</accession>
<feature type="domain" description="Transposase (putative) YhgA-like" evidence="1">
    <location>
        <begin position="23"/>
        <end position="114"/>
    </location>
</feature>
<evidence type="ECO:0000313" key="3">
    <source>
        <dbReference type="Proteomes" id="UP000199322"/>
    </source>
</evidence>
<gene>
    <name evidence="2" type="ORF">SAMN04488588_1990</name>
</gene>
<dbReference type="PANTHER" id="PTHR34611:SF2">
    <property type="entry name" value="INACTIVE RECOMBINATION-PROMOTING NUCLEASE-LIKE PROTEIN RPNE-RELATED"/>
    <property type="match status" value="1"/>
</dbReference>
<dbReference type="Pfam" id="PF04754">
    <property type="entry name" value="Transposase_31"/>
    <property type="match status" value="1"/>
</dbReference>
<protein>
    <recommendedName>
        <fullName evidence="1">Transposase (putative) YhgA-like domain-containing protein</fullName>
    </recommendedName>
</protein>
<name>A0A1G6Q4K0_9BACT</name>
<dbReference type="GO" id="GO:1990238">
    <property type="term" value="F:double-stranded DNA endonuclease activity"/>
    <property type="evidence" value="ECO:0007669"/>
    <property type="project" value="TreeGrafter"/>
</dbReference>
<dbReference type="AlphaFoldDB" id="A0A1G6Q4K0"/>
<dbReference type="GO" id="GO:0006310">
    <property type="term" value="P:DNA recombination"/>
    <property type="evidence" value="ECO:0007669"/>
    <property type="project" value="TreeGrafter"/>
</dbReference>
<dbReference type="EMBL" id="FMYV01000010">
    <property type="protein sequence ID" value="SDC87390.1"/>
    <property type="molecule type" value="Genomic_DNA"/>
</dbReference>
<dbReference type="Proteomes" id="UP000199322">
    <property type="component" value="Unassembled WGS sequence"/>
</dbReference>
<dbReference type="InterPro" id="IPR051699">
    <property type="entry name" value="Rpn/YhgA-like_nuclease"/>
</dbReference>
<keyword evidence="3" id="KW-1185">Reference proteome</keyword>
<proteinExistence type="predicted"/>
<dbReference type="PANTHER" id="PTHR34611">
    <property type="match status" value="1"/>
</dbReference>
<evidence type="ECO:0000259" key="1">
    <source>
        <dbReference type="Pfam" id="PF04754"/>
    </source>
</evidence>
<dbReference type="InterPro" id="IPR006842">
    <property type="entry name" value="Transposase_31"/>
</dbReference>
<sequence>MTNNLHPPTNNRIIFFKIILNKIPILFYDGEKKWTPPIELKQKIKESENFKELIPNFKYHKIELNEIEEEKLLGLKNAMGTLLYLDKKIENKDILEVLEKSREIFEQFEETEKEKFRSHFYGFIKILSEKTDTDIEEEIKHYEEVQEMYESFAKKYIKEKEEAIRQGIQQGIQQGKLEAAKDLLKEKVDKKVISKAMGISIEQIKKIEEEMKEKKN</sequence>